<dbReference type="InterPro" id="IPR026171">
    <property type="entry name" value="FANCI"/>
</dbReference>
<dbReference type="InterPro" id="IPR029308">
    <property type="entry name" value="FANCI_S1"/>
</dbReference>
<dbReference type="InterPro" id="IPR029315">
    <property type="entry name" value="FANCI_S2"/>
</dbReference>
<comment type="caution">
    <text evidence="4">The sequence shown here is derived from an EMBL/GenBank/DDBJ whole genome shotgun (WGS) entry which is preliminary data.</text>
</comment>
<evidence type="ECO:0000259" key="3">
    <source>
        <dbReference type="Pfam" id="PF14679"/>
    </source>
</evidence>
<dbReference type="Pfam" id="PF14675">
    <property type="entry name" value="FANCI_S1"/>
    <property type="match status" value="1"/>
</dbReference>
<feature type="domain" description="FANCI solenoid 1" evidence="1">
    <location>
        <begin position="3"/>
        <end position="196"/>
    </location>
</feature>
<dbReference type="PANTHER" id="PTHR21818:SF0">
    <property type="entry name" value="FANCONI ANEMIA GROUP I PROTEIN"/>
    <property type="match status" value="1"/>
</dbReference>
<name>A0AAV4CQF7_9GAST</name>
<dbReference type="PANTHER" id="PTHR21818">
    <property type="entry name" value="BC025462 PROTEIN"/>
    <property type="match status" value="1"/>
</dbReference>
<dbReference type="EMBL" id="BLXT01006878">
    <property type="protein sequence ID" value="GFO34133.1"/>
    <property type="molecule type" value="Genomic_DNA"/>
</dbReference>
<protein>
    <submittedName>
        <fullName evidence="4">Fanconi anemia group i protein-like</fullName>
    </submittedName>
</protein>
<dbReference type="GO" id="GO:0006281">
    <property type="term" value="P:DNA repair"/>
    <property type="evidence" value="ECO:0007669"/>
    <property type="project" value="InterPro"/>
</dbReference>
<organism evidence="4 5">
    <name type="scientific">Plakobranchus ocellatus</name>
    <dbReference type="NCBI Taxonomy" id="259542"/>
    <lineage>
        <taxon>Eukaryota</taxon>
        <taxon>Metazoa</taxon>
        <taxon>Spiralia</taxon>
        <taxon>Lophotrochozoa</taxon>
        <taxon>Mollusca</taxon>
        <taxon>Gastropoda</taxon>
        <taxon>Heterobranchia</taxon>
        <taxon>Euthyneura</taxon>
        <taxon>Panpulmonata</taxon>
        <taxon>Sacoglossa</taxon>
        <taxon>Placobranchoidea</taxon>
        <taxon>Plakobranchidae</taxon>
        <taxon>Plakobranchus</taxon>
    </lineage>
</organism>
<gene>
    <name evidence="4" type="ORF">PoB_006063800</name>
</gene>
<dbReference type="AlphaFoldDB" id="A0AAV4CQF7"/>
<feature type="domain" description="FANCI solenoid 2" evidence="2">
    <location>
        <begin position="295"/>
        <end position="445"/>
    </location>
</feature>
<evidence type="ECO:0000313" key="4">
    <source>
        <dbReference type="EMBL" id="GFO34133.1"/>
    </source>
</evidence>
<feature type="domain" description="FANCI helical" evidence="3">
    <location>
        <begin position="201"/>
        <end position="286"/>
    </location>
</feature>
<sequence>MGFKIVSLLLTELDASQPRCLDEIAQFYISCVKDGSFNGSKATDLLPKILCLLNNHESVPKGGGYIKGSELKGHLINSLCSCRWAPSVALHMAPLFKDIPLSPDELKFLIQKILRLFPELEITDQPAVVFQLLLLSGKGNKRLVLEGLSKFYTDLDDANRGRSIMVDSEDLMSDAVDLRTLRQIEGTVILHITQAVNQDQELGTELLKYFKNLQQCNPKKVIGPFNLCLMLSISQLHFFQDKVFEFVKSTILKCLLDEDKCIKSLWARECYPQSIKAEQLVLEAVEHSTYDWDHVIQGLVKLGFGLMDSYGPKLVFGAMPESLPPEGMKNPSQLACQLGRRLLLKTFKGHEVVRSEILDQIFSHVIMRSTAPVTHYLDLLSDTVHSAPQLLLESSGKVQEICLKLAELPPKSAEGLLTSIQPLLKLSPLLKDTIIIVLRKAMFAR</sequence>
<accession>A0AAV4CQF7</accession>
<proteinExistence type="predicted"/>
<keyword evidence="5" id="KW-1185">Reference proteome</keyword>
<dbReference type="Pfam" id="PF14679">
    <property type="entry name" value="FANCI_HD1"/>
    <property type="match status" value="1"/>
</dbReference>
<dbReference type="GO" id="GO:0070182">
    <property type="term" value="F:DNA polymerase binding"/>
    <property type="evidence" value="ECO:0007669"/>
    <property type="project" value="TreeGrafter"/>
</dbReference>
<dbReference type="Pfam" id="PF14676">
    <property type="entry name" value="FANCI_S2"/>
    <property type="match status" value="1"/>
</dbReference>
<evidence type="ECO:0000259" key="2">
    <source>
        <dbReference type="Pfam" id="PF14676"/>
    </source>
</evidence>
<dbReference type="InterPro" id="IPR029310">
    <property type="entry name" value="FANCI_HD1"/>
</dbReference>
<evidence type="ECO:0000259" key="1">
    <source>
        <dbReference type="Pfam" id="PF14675"/>
    </source>
</evidence>
<reference evidence="4 5" key="1">
    <citation type="journal article" date="2021" name="Elife">
        <title>Chloroplast acquisition without the gene transfer in kleptoplastic sea slugs, Plakobranchus ocellatus.</title>
        <authorList>
            <person name="Maeda T."/>
            <person name="Takahashi S."/>
            <person name="Yoshida T."/>
            <person name="Shimamura S."/>
            <person name="Takaki Y."/>
            <person name="Nagai Y."/>
            <person name="Toyoda A."/>
            <person name="Suzuki Y."/>
            <person name="Arimoto A."/>
            <person name="Ishii H."/>
            <person name="Satoh N."/>
            <person name="Nishiyama T."/>
            <person name="Hasebe M."/>
            <person name="Maruyama T."/>
            <person name="Minagawa J."/>
            <person name="Obokata J."/>
            <person name="Shigenobu S."/>
        </authorList>
    </citation>
    <scope>NUCLEOTIDE SEQUENCE [LARGE SCALE GENOMIC DNA]</scope>
</reference>
<evidence type="ECO:0000313" key="5">
    <source>
        <dbReference type="Proteomes" id="UP000735302"/>
    </source>
</evidence>
<dbReference type="Proteomes" id="UP000735302">
    <property type="component" value="Unassembled WGS sequence"/>
</dbReference>